<keyword evidence="5" id="KW-0547">Nucleotide-binding</keyword>
<comment type="catalytic activity">
    <reaction evidence="8">
        <text>L-threonyl-[protein] + ATP = O-phospho-L-threonyl-[protein] + ADP + H(+)</text>
        <dbReference type="Rhea" id="RHEA:46608"/>
        <dbReference type="Rhea" id="RHEA-COMP:11060"/>
        <dbReference type="Rhea" id="RHEA-COMP:11605"/>
        <dbReference type="ChEBI" id="CHEBI:15378"/>
        <dbReference type="ChEBI" id="CHEBI:30013"/>
        <dbReference type="ChEBI" id="CHEBI:30616"/>
        <dbReference type="ChEBI" id="CHEBI:61977"/>
        <dbReference type="ChEBI" id="CHEBI:456216"/>
        <dbReference type="EC" id="2.7.11.1"/>
    </reaction>
</comment>
<comment type="catalytic activity">
    <reaction evidence="9">
        <text>L-seryl-[protein] + ATP = O-phospho-L-seryl-[protein] + ADP + H(+)</text>
        <dbReference type="Rhea" id="RHEA:17989"/>
        <dbReference type="Rhea" id="RHEA-COMP:9863"/>
        <dbReference type="Rhea" id="RHEA-COMP:11604"/>
        <dbReference type="ChEBI" id="CHEBI:15378"/>
        <dbReference type="ChEBI" id="CHEBI:29999"/>
        <dbReference type="ChEBI" id="CHEBI:30616"/>
        <dbReference type="ChEBI" id="CHEBI:83421"/>
        <dbReference type="ChEBI" id="CHEBI:456216"/>
        <dbReference type="EC" id="2.7.11.1"/>
    </reaction>
</comment>
<dbReference type="InterPro" id="IPR000719">
    <property type="entry name" value="Prot_kinase_dom"/>
</dbReference>
<dbReference type="Bgee" id="WBGene00017083">
    <property type="expression patterns" value="Expressed in pharyngeal muscle cell (C elegans) and 3 other cell types or tissues"/>
</dbReference>
<dbReference type="ExpressionAtlas" id="Q965F6">
    <property type="expression patterns" value="baseline and differential"/>
</dbReference>
<dbReference type="InterPro" id="IPR011009">
    <property type="entry name" value="Kinase-like_dom_sf"/>
</dbReference>
<evidence type="ECO:0000313" key="11">
    <source>
        <dbReference type="EMBL" id="CCD68544.1"/>
    </source>
</evidence>
<evidence type="ECO:0000256" key="3">
    <source>
        <dbReference type="ARBA" id="ARBA00022527"/>
    </source>
</evidence>
<dbReference type="Gene3D" id="1.10.510.10">
    <property type="entry name" value="Transferase(Phosphotransferase) domain 1"/>
    <property type="match status" value="1"/>
</dbReference>
<gene>
    <name evidence="11 13" type="primary">kin-33</name>
    <name evidence="11" type="ORF">CELE_DC2.7</name>
    <name evidence="13" type="ORF">DC2.7</name>
</gene>
<dbReference type="UCSC" id="DC2.7c">
    <property type="organism name" value="c. elegans"/>
</dbReference>
<dbReference type="Proteomes" id="UP000001940">
    <property type="component" value="Chromosome V"/>
</dbReference>
<sequence>MAGIAQSTTSPASATTEKPIYNVVRFLSEGTYGQVSLYESSKNPDVKIAVKQISTAGQSERFVEHIKTEFAIHKGLSKIGGHRNVISMMEMRKGSDCYTLLKEYADGGDLFKKLETEGEQYSENAQCFFKQLISGLKFIHEHEIVHRDIKLENLLLMKSKSNLVPDTLKIADFGLATEYMVDGEELMLVDNCGSPPYAAPEVYSKQGHRGPPTDVWSSGVILMAMLTAGLPWDCAHRKDVDYAAWIDKKFRTDNLWNDISDRALALLRKILCVNVSERVSIEQIEADPWFTFDYAKRIASQKPSARSCYIPVKRTMSS</sequence>
<dbReference type="EC" id="2.7.11.1" evidence="2"/>
<keyword evidence="6 11" id="KW-0418">Kinase</keyword>
<dbReference type="PANTHER" id="PTHR24346:SF107">
    <property type="entry name" value="SERINE_THREONINE-PROTEIN KINASE CHK1"/>
    <property type="match status" value="1"/>
</dbReference>
<dbReference type="GO" id="GO:0004674">
    <property type="term" value="F:protein serine/threonine kinase activity"/>
    <property type="evidence" value="ECO:0007669"/>
    <property type="project" value="UniProtKB-KW"/>
</dbReference>
<dbReference type="GO" id="GO:0005524">
    <property type="term" value="F:ATP binding"/>
    <property type="evidence" value="ECO:0007669"/>
    <property type="project" value="UniProtKB-KW"/>
</dbReference>
<keyword evidence="7" id="KW-0067">ATP-binding</keyword>
<proteinExistence type="inferred from homology"/>
<accession>Q965F6</accession>
<evidence type="ECO:0000313" key="13">
    <source>
        <dbReference type="WormBase" id="DC2.7b"/>
    </source>
</evidence>
<dbReference type="RefSeq" id="NP_503160.1">
    <property type="nucleotide sequence ID" value="NM_070759.7"/>
</dbReference>
<reference evidence="11 12" key="1">
    <citation type="journal article" date="1998" name="Science">
        <title>Genome sequence of the nematode C. elegans: a platform for investigating biology.</title>
        <authorList>
            <consortium name="The C. elegans sequencing consortium"/>
            <person name="Sulson J.E."/>
            <person name="Waterston R."/>
        </authorList>
    </citation>
    <scope>NUCLEOTIDE SEQUENCE [LARGE SCALE GENOMIC DNA]</scope>
    <source>
        <strain evidence="11 12">Bristol N2</strain>
    </source>
</reference>
<protein>
    <recommendedName>
        <fullName evidence="2">non-specific serine/threonine protein kinase</fullName>
        <ecNumber evidence="2">2.7.11.1</ecNumber>
    </recommendedName>
</protein>
<keyword evidence="4" id="KW-0808">Transferase</keyword>
<dbReference type="CTD" id="178549"/>
<evidence type="ECO:0000256" key="8">
    <source>
        <dbReference type="ARBA" id="ARBA00047899"/>
    </source>
</evidence>
<organism evidence="11 12">
    <name type="scientific">Caenorhabditis elegans</name>
    <dbReference type="NCBI Taxonomy" id="6239"/>
    <lineage>
        <taxon>Eukaryota</taxon>
        <taxon>Metazoa</taxon>
        <taxon>Ecdysozoa</taxon>
        <taxon>Nematoda</taxon>
        <taxon>Chromadorea</taxon>
        <taxon>Rhabditida</taxon>
        <taxon>Rhabditina</taxon>
        <taxon>Rhabditomorpha</taxon>
        <taxon>Rhabditoidea</taxon>
        <taxon>Rhabditidae</taxon>
        <taxon>Peloderinae</taxon>
        <taxon>Caenorhabditis</taxon>
    </lineage>
</organism>
<dbReference type="PROSITE" id="PS00108">
    <property type="entry name" value="PROTEIN_KINASE_ST"/>
    <property type="match status" value="1"/>
</dbReference>
<dbReference type="InterPro" id="IPR008271">
    <property type="entry name" value="Ser/Thr_kinase_AS"/>
</dbReference>
<name>Q965F6_CAEEL</name>
<dbReference type="SUPFAM" id="SSF56112">
    <property type="entry name" value="Protein kinase-like (PK-like)"/>
    <property type="match status" value="1"/>
</dbReference>
<feature type="domain" description="Protein kinase" evidence="10">
    <location>
        <begin position="21"/>
        <end position="290"/>
    </location>
</feature>
<evidence type="ECO:0000256" key="6">
    <source>
        <dbReference type="ARBA" id="ARBA00022777"/>
    </source>
</evidence>
<dbReference type="PROSITE" id="PS50011">
    <property type="entry name" value="PROTEIN_KINASE_DOM"/>
    <property type="match status" value="1"/>
</dbReference>
<keyword evidence="3 11" id="KW-0723">Serine/threonine-protein kinase</keyword>
<evidence type="ECO:0000313" key="12">
    <source>
        <dbReference type="Proteomes" id="UP000001940"/>
    </source>
</evidence>
<dbReference type="WormBase" id="DC2.7b">
    <property type="protein sequence ID" value="CE27899"/>
    <property type="gene ID" value="WBGene00017083"/>
    <property type="gene designation" value="kin-33"/>
</dbReference>
<evidence type="ECO:0000256" key="9">
    <source>
        <dbReference type="ARBA" id="ARBA00048679"/>
    </source>
</evidence>
<dbReference type="PANTHER" id="PTHR24346">
    <property type="entry name" value="MAP/MICROTUBULE AFFINITY-REGULATING KINASE"/>
    <property type="match status" value="1"/>
</dbReference>
<dbReference type="AlphaFoldDB" id="Q965F6"/>
<dbReference type="Pfam" id="PF00069">
    <property type="entry name" value="Pkinase"/>
    <property type="match status" value="1"/>
</dbReference>
<keyword evidence="12" id="KW-1185">Reference proteome</keyword>
<dbReference type="EMBL" id="BX284605">
    <property type="protein sequence ID" value="CCD68544.1"/>
    <property type="molecule type" value="Genomic_DNA"/>
</dbReference>
<evidence type="ECO:0000259" key="10">
    <source>
        <dbReference type="PROSITE" id="PS50011"/>
    </source>
</evidence>
<dbReference type="SMART" id="SM00220">
    <property type="entry name" value="S_TKc"/>
    <property type="match status" value="1"/>
</dbReference>
<dbReference type="FunFam" id="1.10.510.10:FF:000707">
    <property type="entry name" value="CAMK/CAMKL/CHK1 protein kinase"/>
    <property type="match status" value="1"/>
</dbReference>
<evidence type="ECO:0000256" key="7">
    <source>
        <dbReference type="ARBA" id="ARBA00022840"/>
    </source>
</evidence>
<dbReference type="SMR" id="Q965F6"/>
<evidence type="ECO:0000256" key="2">
    <source>
        <dbReference type="ARBA" id="ARBA00012513"/>
    </source>
</evidence>
<dbReference type="GeneID" id="178549"/>
<evidence type="ECO:0000256" key="5">
    <source>
        <dbReference type="ARBA" id="ARBA00022741"/>
    </source>
</evidence>
<comment type="similarity">
    <text evidence="1">Belongs to the protein kinase superfamily. CAMK Ser/Thr protein kinase family. NIM1 subfamily.</text>
</comment>
<evidence type="ECO:0000256" key="1">
    <source>
        <dbReference type="ARBA" id="ARBA00010791"/>
    </source>
</evidence>
<evidence type="ECO:0000256" key="4">
    <source>
        <dbReference type="ARBA" id="ARBA00022679"/>
    </source>
</evidence>
<dbReference type="AGR" id="WB:WBGene00017083"/>
<dbReference type="OrthoDB" id="5784800at2759"/>